<dbReference type="GO" id="GO:0003676">
    <property type="term" value="F:nucleic acid binding"/>
    <property type="evidence" value="ECO:0007669"/>
    <property type="project" value="InterPro"/>
</dbReference>
<evidence type="ECO:0000256" key="6">
    <source>
        <dbReference type="ARBA" id="ARBA00022759"/>
    </source>
</evidence>
<dbReference type="InterPro" id="IPR050951">
    <property type="entry name" value="Retrovirus_Pol_polyprotein"/>
</dbReference>
<dbReference type="PROSITE" id="PS50994">
    <property type="entry name" value="INTEGRASE"/>
    <property type="match status" value="1"/>
</dbReference>
<keyword evidence="13" id="KW-1185">Reference proteome</keyword>
<dbReference type="GO" id="GO:0015074">
    <property type="term" value="P:DNA integration"/>
    <property type="evidence" value="ECO:0007669"/>
    <property type="project" value="InterPro"/>
</dbReference>
<dbReference type="SUPFAM" id="SSF53098">
    <property type="entry name" value="Ribonuclease H-like"/>
    <property type="match status" value="1"/>
</dbReference>
<dbReference type="EMBL" id="JYDQ01000223">
    <property type="protein sequence ID" value="KRY10623.1"/>
    <property type="molecule type" value="Genomic_DNA"/>
</dbReference>
<dbReference type="SUPFAM" id="SSF56672">
    <property type="entry name" value="DNA/RNA polymerases"/>
    <property type="match status" value="1"/>
</dbReference>
<dbReference type="InterPro" id="IPR012341">
    <property type="entry name" value="6hp_glycosidase-like_sf"/>
</dbReference>
<dbReference type="Gene3D" id="3.10.10.10">
    <property type="entry name" value="HIV Type 1 Reverse Transcriptase, subunit A, domain 1"/>
    <property type="match status" value="1"/>
</dbReference>
<dbReference type="InterPro" id="IPR036397">
    <property type="entry name" value="RNaseH_sf"/>
</dbReference>
<sequence length="1585" mass="180470">MLGHIEEFDIYKPKEWTAYASHLIFFLEANNVTDPARRRAVLLSSCGGAVFNLIQAFISPANPNEKSFDEILFVLEEHFSPQPCEIVKRNAFYKRNQKIGESISDFVADLRRLAQGCNFSDLEIMLRDRLVIGLRDEELQLRLFFRKNLTFESALEEALSAEAAAQHTREVRASDNTSSNVYQIQARTAKQATICQSCGGTHIRSQCRFRNARCRACQKVGHIAKVCSSKANRQRKTNFKHTANSLASVDKLASRFPDSLLLNNLRPSAKCDQSCMSSRKIRGELVKVKGSYSVNVQYGNIHRILTLIVAKGHCPNLLGLNWFEPLGIHLSGVHHLMSTPPQISEVLRKYQSVFTEELGMYVGKPVSLDLDPNVTPICMKARKVPFALREKIDAELDNLVDSNRHTPVKSDGTVRICGNYKCTINKALRKHTYPIPAVNQLLASLSGGKVFAKLDLAQAYQQLTVDDATADAQTIITHRGAFRVKRLQFGISAAPGIFQNVIDKTVAGIQGVLPYFDDILIAASDEKELANRLETVLHRFAKAGLRLKADKCKFCLPRVEFLGFEVDATGIHPAKANVQAIQDAPIPKNKQQLQAFLGLLNFYHSFLKDKDTVAEPLHRLLDKKARWTWTSKTKKLSLSSTQEIPIAFYSRTLSATERNYAQIDKEALAVIAGVKKFHEYLYGRQFTIITDHKPLLGLFVPKKETPQILSPRILRWSILLNAYDYTINYRPGKEIANADALSRLPKQSTENNGSHNPVILLLETIDNSPLHSKDIARITAKDPILTRVLSWAWREWPKLVSDERLKPYVTRQHEISFHNGIAHRHPGIVQMKALARRYVWWPKMDSEIENLWESPRIPWSRIHVDLAGPIYGKNFLIVVDAFSKWLEVRVMKNTTSESVISCLRQIFSIHGLPDIIVSDNGTQFTSHIFQDKGGIKHITSAPFHPSSNGQAERMVRTTKEFIKKMTQRDWEYNLTNVLFCQHVTPCTTTGKIPNELLMNRRLRTVLDRLQPDVVPEDLDKKFEKFLTLTGPLFYQVQTEDGQLWRRHIDQLRKRYVTGEQNHSAERIEAQEDETGEKTVEAIPDEDTQQLSQHLGKKLRQRHHHLLVKVLDNRDRLREKEDRHNGSETTNVYAYRNIYKKNAQEHITVVSTSPVSVRRCVSAFARCALFLWVRYLCHIIISCFENLMDGRSFANNFEDYCLSNRTQYLSENGETLNDHWSSRIRDCIYYLTPLWINAIRNESENDFSVYTGISGYALLYYHLYQKLNDDNSSDYLTKAVKSINMTKRWKTRTPTFLCGTGGSYAIEALVHRSAKQDAIASGALEKLIAMANETENEDLPDELLYGRSGYLYSLMLVRKEFGNFSGLDAAIAKVVDEIYRSGIRLGNNTQCKLLYKWHGTYYLGAAHGLAGILFTLMRTPNFCENVDLKSAVEQTIDYLITLRFPSGNYPSSLGKETDKLVHWCHGAPGFIHMFIQAYAIYGKEEYFKEAVACADVIWARGLLKKGYGLCHGTAGNGYAFLAMYQLTDDLKYLHRALKFAEWIFDYGKHGCRIADRPYSLYEGLAGTIYYLVDLLKPKEAAFPGFY</sequence>
<reference evidence="12 13" key="1">
    <citation type="submission" date="2015-01" db="EMBL/GenBank/DDBJ databases">
        <title>Evolution of Trichinella species and genotypes.</title>
        <authorList>
            <person name="Korhonen P.K."/>
            <person name="Edoardo P."/>
            <person name="Giuseppe L.R."/>
            <person name="Gasser R.B."/>
        </authorList>
    </citation>
    <scope>NUCLEOTIDE SEQUENCE [LARGE SCALE GENOMIC DNA]</scope>
    <source>
        <strain evidence="12">ISS2496</strain>
    </source>
</reference>
<dbReference type="EC" id="2.7.7.49" evidence="2"/>
<dbReference type="InterPro" id="IPR020464">
    <property type="entry name" value="LanC-like_prot_euk"/>
</dbReference>
<evidence type="ECO:0000256" key="4">
    <source>
        <dbReference type="ARBA" id="ARBA00022695"/>
    </source>
</evidence>
<dbReference type="Gene3D" id="1.50.10.10">
    <property type="match status" value="1"/>
</dbReference>
<dbReference type="InterPro" id="IPR000477">
    <property type="entry name" value="RT_dom"/>
</dbReference>
<dbReference type="PROSITE" id="PS50878">
    <property type="entry name" value="RT_POL"/>
    <property type="match status" value="1"/>
</dbReference>
<feature type="domain" description="Reverse transcriptase" evidence="10">
    <location>
        <begin position="388"/>
        <end position="566"/>
    </location>
</feature>
<feature type="binding site" evidence="9">
    <location>
        <position position="1463"/>
    </location>
    <ligand>
        <name>Zn(2+)</name>
        <dbReference type="ChEBI" id="CHEBI:29105"/>
    </ligand>
</feature>
<dbReference type="InterPro" id="IPR001584">
    <property type="entry name" value="Integrase_cat-core"/>
</dbReference>
<evidence type="ECO:0000256" key="2">
    <source>
        <dbReference type="ARBA" id="ARBA00012493"/>
    </source>
</evidence>
<dbReference type="Pfam" id="PF17921">
    <property type="entry name" value="Integrase_H2C2"/>
    <property type="match status" value="1"/>
</dbReference>
<dbReference type="PANTHER" id="PTHR37984:SF12">
    <property type="entry name" value="RIBONUCLEASE H"/>
    <property type="match status" value="1"/>
</dbReference>
<dbReference type="InterPro" id="IPR012337">
    <property type="entry name" value="RNaseH-like_sf"/>
</dbReference>
<dbReference type="PANTHER" id="PTHR37984">
    <property type="entry name" value="PROTEIN CBG26694"/>
    <property type="match status" value="1"/>
</dbReference>
<evidence type="ECO:0000256" key="9">
    <source>
        <dbReference type="PIRSR" id="PIRSR607822-1"/>
    </source>
</evidence>
<dbReference type="FunFam" id="3.30.420.10:FF:000063">
    <property type="entry name" value="Retrovirus-related Pol polyprotein from transposon 297-like Protein"/>
    <property type="match status" value="1"/>
</dbReference>
<dbReference type="GO" id="GO:0003964">
    <property type="term" value="F:RNA-directed DNA polymerase activity"/>
    <property type="evidence" value="ECO:0007669"/>
    <property type="project" value="UniProtKB-KW"/>
</dbReference>
<dbReference type="InterPro" id="IPR043128">
    <property type="entry name" value="Rev_trsase/Diguanyl_cyclase"/>
</dbReference>
<dbReference type="SMART" id="SM01260">
    <property type="entry name" value="LANC_like"/>
    <property type="match status" value="1"/>
</dbReference>
<dbReference type="Proteomes" id="UP000054783">
    <property type="component" value="Unassembled WGS sequence"/>
</dbReference>
<dbReference type="SMART" id="SM00343">
    <property type="entry name" value="ZnF_C2HC"/>
    <property type="match status" value="2"/>
</dbReference>
<gene>
    <name evidence="12" type="primary">LANCL2</name>
    <name evidence="12" type="ORF">T12_9685</name>
</gene>
<dbReference type="PRINTS" id="PR01950">
    <property type="entry name" value="LANCSUPER"/>
</dbReference>
<keyword evidence="5" id="KW-0540">Nuclease</keyword>
<keyword evidence="7" id="KW-0378">Hydrolase</keyword>
<dbReference type="GO" id="GO:0031179">
    <property type="term" value="P:peptide modification"/>
    <property type="evidence" value="ECO:0007669"/>
    <property type="project" value="InterPro"/>
</dbReference>
<dbReference type="GO" id="GO:0042575">
    <property type="term" value="C:DNA polymerase complex"/>
    <property type="evidence" value="ECO:0007669"/>
    <property type="project" value="UniProtKB-ARBA"/>
</dbReference>
<protein>
    <recommendedName>
        <fullName evidence="2">RNA-directed DNA polymerase</fullName>
        <ecNumber evidence="2">2.7.7.49</ecNumber>
    </recommendedName>
</protein>
<keyword evidence="3" id="KW-0808">Transferase</keyword>
<evidence type="ECO:0000256" key="3">
    <source>
        <dbReference type="ARBA" id="ARBA00022679"/>
    </source>
</evidence>
<dbReference type="InterPro" id="IPR001878">
    <property type="entry name" value="Znf_CCHC"/>
</dbReference>
<dbReference type="PRINTS" id="PR01951">
    <property type="entry name" value="LANCEUKARYTE"/>
</dbReference>
<dbReference type="InterPro" id="IPR041588">
    <property type="entry name" value="Integrase_H2C2"/>
</dbReference>
<dbReference type="GO" id="GO:0008270">
    <property type="term" value="F:zinc ion binding"/>
    <property type="evidence" value="ECO:0007669"/>
    <property type="project" value="InterPro"/>
</dbReference>
<keyword evidence="4" id="KW-0548">Nucleotidyltransferase</keyword>
<dbReference type="Gene3D" id="3.30.420.10">
    <property type="entry name" value="Ribonuclease H-like superfamily/Ribonuclease H"/>
    <property type="match status" value="1"/>
</dbReference>
<evidence type="ECO:0000313" key="13">
    <source>
        <dbReference type="Proteomes" id="UP000054783"/>
    </source>
</evidence>
<keyword evidence="6" id="KW-0255">Endonuclease</keyword>
<dbReference type="Pfam" id="PF00078">
    <property type="entry name" value="RVT_1"/>
    <property type="match status" value="1"/>
</dbReference>
<feature type="binding site" evidence="9">
    <location>
        <position position="1509"/>
    </location>
    <ligand>
        <name>Zn(2+)</name>
        <dbReference type="ChEBI" id="CHEBI:29105"/>
    </ligand>
</feature>
<dbReference type="CDD" id="cd04794">
    <property type="entry name" value="euk_LANCL"/>
    <property type="match status" value="1"/>
</dbReference>
<dbReference type="Gene3D" id="3.30.70.270">
    <property type="match status" value="2"/>
</dbReference>
<evidence type="ECO:0000313" key="12">
    <source>
        <dbReference type="EMBL" id="KRY10623.1"/>
    </source>
</evidence>
<dbReference type="InterPro" id="IPR007822">
    <property type="entry name" value="LANC-like"/>
</dbReference>
<comment type="caution">
    <text evidence="12">The sequence shown here is derived from an EMBL/GenBank/DDBJ whole genome shotgun (WGS) entry which is preliminary data.</text>
</comment>
<dbReference type="SUPFAM" id="SSF158745">
    <property type="entry name" value="LanC-like"/>
    <property type="match status" value="1"/>
</dbReference>
<dbReference type="CDD" id="cd01647">
    <property type="entry name" value="RT_LTR"/>
    <property type="match status" value="1"/>
</dbReference>
<proteinExistence type="inferred from homology"/>
<keyword evidence="8" id="KW-0695">RNA-directed DNA polymerase</keyword>
<feature type="domain" description="Integrase catalytic" evidence="11">
    <location>
        <begin position="854"/>
        <end position="1001"/>
    </location>
</feature>
<keyword evidence="9" id="KW-0862">Zinc</keyword>
<dbReference type="STRING" id="990121.A0A0V0ZDL9"/>
<evidence type="ECO:0000259" key="10">
    <source>
        <dbReference type="PROSITE" id="PS50878"/>
    </source>
</evidence>
<comment type="similarity">
    <text evidence="1">Belongs to the LanC-like protein family.</text>
</comment>
<accession>A0A0V0ZDL9</accession>
<dbReference type="OrthoDB" id="10257263at2759"/>
<evidence type="ECO:0000256" key="5">
    <source>
        <dbReference type="ARBA" id="ARBA00022722"/>
    </source>
</evidence>
<dbReference type="GO" id="GO:0004519">
    <property type="term" value="F:endonuclease activity"/>
    <property type="evidence" value="ECO:0007669"/>
    <property type="project" value="UniProtKB-KW"/>
</dbReference>
<evidence type="ECO:0000256" key="8">
    <source>
        <dbReference type="ARBA" id="ARBA00022918"/>
    </source>
</evidence>
<dbReference type="GO" id="GO:0005975">
    <property type="term" value="P:carbohydrate metabolic process"/>
    <property type="evidence" value="ECO:0007669"/>
    <property type="project" value="InterPro"/>
</dbReference>
<name>A0A0V0ZDL9_9BILA</name>
<dbReference type="Pfam" id="PF05147">
    <property type="entry name" value="LANC_like"/>
    <property type="match status" value="1"/>
</dbReference>
<feature type="binding site" evidence="9">
    <location>
        <position position="1510"/>
    </location>
    <ligand>
        <name>Zn(2+)</name>
        <dbReference type="ChEBI" id="CHEBI:29105"/>
    </ligand>
</feature>
<dbReference type="Gene3D" id="4.10.60.10">
    <property type="entry name" value="Zinc finger, CCHC-type"/>
    <property type="match status" value="1"/>
</dbReference>
<keyword evidence="9" id="KW-0479">Metal-binding</keyword>
<evidence type="ECO:0000259" key="11">
    <source>
        <dbReference type="PROSITE" id="PS50994"/>
    </source>
</evidence>
<dbReference type="InterPro" id="IPR041373">
    <property type="entry name" value="RT_RNaseH"/>
</dbReference>
<evidence type="ECO:0000256" key="1">
    <source>
        <dbReference type="ARBA" id="ARBA00007179"/>
    </source>
</evidence>
<dbReference type="InterPro" id="IPR043502">
    <property type="entry name" value="DNA/RNA_pol_sf"/>
</dbReference>
<dbReference type="GO" id="GO:0016787">
    <property type="term" value="F:hydrolase activity"/>
    <property type="evidence" value="ECO:0007669"/>
    <property type="project" value="UniProtKB-KW"/>
</dbReference>
<evidence type="ECO:0000256" key="7">
    <source>
        <dbReference type="ARBA" id="ARBA00022801"/>
    </source>
</evidence>
<dbReference type="Pfam" id="PF00665">
    <property type="entry name" value="rve"/>
    <property type="match status" value="1"/>
</dbReference>
<dbReference type="Pfam" id="PF17917">
    <property type="entry name" value="RT_RNaseH"/>
    <property type="match status" value="1"/>
</dbReference>
<organism evidence="12 13">
    <name type="scientific">Trichinella patagoniensis</name>
    <dbReference type="NCBI Taxonomy" id="990121"/>
    <lineage>
        <taxon>Eukaryota</taxon>
        <taxon>Metazoa</taxon>
        <taxon>Ecdysozoa</taxon>
        <taxon>Nematoda</taxon>
        <taxon>Enoplea</taxon>
        <taxon>Dorylaimia</taxon>
        <taxon>Trichinellida</taxon>
        <taxon>Trichinellidae</taxon>
        <taxon>Trichinella</taxon>
    </lineage>
</organism>
<dbReference type="CDD" id="cd09274">
    <property type="entry name" value="RNase_HI_RT_Ty3"/>
    <property type="match status" value="1"/>
</dbReference>